<accession>A0A5C4T456</accession>
<organism evidence="1 2">
    <name type="scientific">Paenibacillus hemerocallicola</name>
    <dbReference type="NCBI Taxonomy" id="1172614"/>
    <lineage>
        <taxon>Bacteria</taxon>
        <taxon>Bacillati</taxon>
        <taxon>Bacillota</taxon>
        <taxon>Bacilli</taxon>
        <taxon>Bacillales</taxon>
        <taxon>Paenibacillaceae</taxon>
        <taxon>Paenibacillus</taxon>
    </lineage>
</organism>
<dbReference type="RefSeq" id="WP_139604715.1">
    <property type="nucleotide sequence ID" value="NZ_VDCQ01000037.1"/>
</dbReference>
<dbReference type="GO" id="GO:0005829">
    <property type="term" value="C:cytosol"/>
    <property type="evidence" value="ECO:0007669"/>
    <property type="project" value="TreeGrafter"/>
</dbReference>
<dbReference type="Pfam" id="PF02082">
    <property type="entry name" value="Rrf2"/>
    <property type="match status" value="1"/>
</dbReference>
<dbReference type="Gene3D" id="1.10.10.10">
    <property type="entry name" value="Winged helix-like DNA-binding domain superfamily/Winged helix DNA-binding domain"/>
    <property type="match status" value="1"/>
</dbReference>
<dbReference type="PANTHER" id="PTHR33221">
    <property type="entry name" value="WINGED HELIX-TURN-HELIX TRANSCRIPTIONAL REGULATOR, RRF2 FAMILY"/>
    <property type="match status" value="1"/>
</dbReference>
<dbReference type="PROSITE" id="PS01332">
    <property type="entry name" value="HTH_RRF2_1"/>
    <property type="match status" value="1"/>
</dbReference>
<comment type="caution">
    <text evidence="1">The sequence shown here is derived from an EMBL/GenBank/DDBJ whole genome shotgun (WGS) entry which is preliminary data.</text>
</comment>
<reference evidence="1 2" key="1">
    <citation type="submission" date="2019-05" db="EMBL/GenBank/DDBJ databases">
        <title>We sequenced the genome of Paenibacillus hemerocallicola KCTC 33185 for further insight into its adaptation and study the phylogeny of Paenibacillus.</title>
        <authorList>
            <person name="Narsing Rao M.P."/>
        </authorList>
    </citation>
    <scope>NUCLEOTIDE SEQUENCE [LARGE SCALE GENOMIC DNA]</scope>
    <source>
        <strain evidence="1 2">KCTC 33185</strain>
    </source>
</reference>
<dbReference type="AlphaFoldDB" id="A0A5C4T456"/>
<evidence type="ECO:0000313" key="2">
    <source>
        <dbReference type="Proteomes" id="UP000307943"/>
    </source>
</evidence>
<dbReference type="Proteomes" id="UP000307943">
    <property type="component" value="Unassembled WGS sequence"/>
</dbReference>
<gene>
    <name evidence="1" type="ORF">FE784_23580</name>
</gene>
<protein>
    <submittedName>
        <fullName evidence="1">Rrf2 family transcriptional regulator</fullName>
    </submittedName>
</protein>
<dbReference type="InterPro" id="IPR036390">
    <property type="entry name" value="WH_DNA-bd_sf"/>
</dbReference>
<dbReference type="InterPro" id="IPR000944">
    <property type="entry name" value="Tscrpt_reg_Rrf2"/>
</dbReference>
<dbReference type="InterPro" id="IPR036388">
    <property type="entry name" value="WH-like_DNA-bd_sf"/>
</dbReference>
<dbReference type="GO" id="GO:0003700">
    <property type="term" value="F:DNA-binding transcription factor activity"/>
    <property type="evidence" value="ECO:0007669"/>
    <property type="project" value="TreeGrafter"/>
</dbReference>
<evidence type="ECO:0000313" key="1">
    <source>
        <dbReference type="EMBL" id="TNJ63858.1"/>
    </source>
</evidence>
<proteinExistence type="predicted"/>
<dbReference type="OrthoDB" id="3242805at2"/>
<dbReference type="InterPro" id="IPR030489">
    <property type="entry name" value="TR_Rrf2-type_CS"/>
</dbReference>
<dbReference type="EMBL" id="VDCQ01000037">
    <property type="protein sequence ID" value="TNJ63858.1"/>
    <property type="molecule type" value="Genomic_DNA"/>
</dbReference>
<name>A0A5C4T456_9BACL</name>
<dbReference type="PANTHER" id="PTHR33221:SF15">
    <property type="entry name" value="HTH-TYPE TRANSCRIPTIONAL REGULATOR YWGB-RELATED"/>
    <property type="match status" value="1"/>
</dbReference>
<dbReference type="PROSITE" id="PS51197">
    <property type="entry name" value="HTH_RRF2_2"/>
    <property type="match status" value="1"/>
</dbReference>
<keyword evidence="2" id="KW-1185">Reference proteome</keyword>
<dbReference type="SUPFAM" id="SSF46785">
    <property type="entry name" value="Winged helix' DNA-binding domain"/>
    <property type="match status" value="1"/>
</dbReference>
<sequence length="144" mass="16111">MNSEFTIAVHSLAYLAYQPDRMATSEMIAHNVNTHPSRVRKVMSCLKKQGYVGTKEGIGGGYLFDRSPEQITLAEIFRATSIGSIKPSWCSGNGDDNCMVACNMAEVMDHIFCEAEEQLIMYLQRITINDVLERVRAARQQSTT</sequence>